<evidence type="ECO:0000313" key="2">
    <source>
        <dbReference type="Proteomes" id="UP000035642"/>
    </source>
</evidence>
<protein>
    <submittedName>
        <fullName evidence="3">WH2 domain-containing protein</fullName>
    </submittedName>
</protein>
<feature type="compositionally biased region" description="Polar residues" evidence="1">
    <location>
        <begin position="52"/>
        <end position="61"/>
    </location>
</feature>
<reference evidence="3" key="2">
    <citation type="submission" date="2017-02" db="UniProtKB">
        <authorList>
            <consortium name="WormBaseParasite"/>
        </authorList>
    </citation>
    <scope>IDENTIFICATION</scope>
</reference>
<proteinExistence type="predicted"/>
<accession>A0A0K0D547</accession>
<organism evidence="2 3">
    <name type="scientific">Angiostrongylus cantonensis</name>
    <name type="common">Rat lungworm</name>
    <dbReference type="NCBI Taxonomy" id="6313"/>
    <lineage>
        <taxon>Eukaryota</taxon>
        <taxon>Metazoa</taxon>
        <taxon>Ecdysozoa</taxon>
        <taxon>Nematoda</taxon>
        <taxon>Chromadorea</taxon>
        <taxon>Rhabditida</taxon>
        <taxon>Rhabditina</taxon>
        <taxon>Rhabditomorpha</taxon>
        <taxon>Strongyloidea</taxon>
        <taxon>Metastrongylidae</taxon>
        <taxon>Angiostrongylus</taxon>
    </lineage>
</organism>
<sequence>MGDEYEQLGPPGAVPPPPLHGPPPPPLPPPLPPLQKPEAQPRSKTPPPGAIRSSSSKQVQRLSEEKPSKTR</sequence>
<dbReference type="AlphaFoldDB" id="A0A0K0D547"/>
<evidence type="ECO:0000313" key="3">
    <source>
        <dbReference type="WBParaSite" id="ACAC_0000519201-mRNA-1"/>
    </source>
</evidence>
<feature type="compositionally biased region" description="Basic and acidic residues" evidence="1">
    <location>
        <begin position="62"/>
        <end position="71"/>
    </location>
</feature>
<dbReference type="WBParaSite" id="ACAC_0000519201-mRNA-1">
    <property type="protein sequence ID" value="ACAC_0000519201-mRNA-1"/>
    <property type="gene ID" value="ACAC_0000519201"/>
</dbReference>
<reference evidence="2" key="1">
    <citation type="submission" date="2012-09" db="EMBL/GenBank/DDBJ databases">
        <authorList>
            <person name="Martin A.A."/>
        </authorList>
    </citation>
    <scope>NUCLEOTIDE SEQUENCE</scope>
</reference>
<feature type="region of interest" description="Disordered" evidence="1">
    <location>
        <begin position="1"/>
        <end position="71"/>
    </location>
</feature>
<name>A0A0K0D547_ANGCA</name>
<dbReference type="Proteomes" id="UP000035642">
    <property type="component" value="Unassembled WGS sequence"/>
</dbReference>
<feature type="compositionally biased region" description="Pro residues" evidence="1">
    <location>
        <begin position="12"/>
        <end position="35"/>
    </location>
</feature>
<evidence type="ECO:0000256" key="1">
    <source>
        <dbReference type="SAM" id="MobiDB-lite"/>
    </source>
</evidence>
<keyword evidence="2" id="KW-1185">Reference proteome</keyword>